<evidence type="ECO:0000259" key="3">
    <source>
        <dbReference type="Pfam" id="PF17172"/>
    </source>
</evidence>
<dbReference type="SUPFAM" id="SSF47616">
    <property type="entry name" value="GST C-terminal domain-like"/>
    <property type="match status" value="1"/>
</dbReference>
<evidence type="ECO:0000313" key="4">
    <source>
        <dbReference type="EMBL" id="CAL4112250.1"/>
    </source>
</evidence>
<sequence>MLFQIIVLVLVGFAALWKIWKFKNANRWSLLRDEWSKIGKDVVVLHQFQRGKTCPNISPFALKVESFLRVANIKYKVEEEKTHGPTRGKCPWITFNGDEVEDSELIINYLTKNFDIHLDDHLTTKKKANLHALRILGDEHLFWLVCTYRYVHDKCNIIISTQSFPWFISLAFRTLMPYFMQRKASHHGIGLFTHEELYQMCYKSCQTLSYTLDNDSYFGGEQPCTTDCCMFGHLAQLMWNAPGTRYEALLKEEFPNLAEYCDRMKNFVFPDWNQLLKPPQ</sequence>
<evidence type="ECO:0000313" key="5">
    <source>
        <dbReference type="Proteomes" id="UP001497623"/>
    </source>
</evidence>
<evidence type="ECO:0000256" key="1">
    <source>
        <dbReference type="ARBA" id="ARBA00006475"/>
    </source>
</evidence>
<dbReference type="Gene3D" id="1.20.1050.10">
    <property type="match status" value="1"/>
</dbReference>
<dbReference type="InterPro" id="IPR036249">
    <property type="entry name" value="Thioredoxin-like_sf"/>
</dbReference>
<evidence type="ECO:0000259" key="2">
    <source>
        <dbReference type="Pfam" id="PF17171"/>
    </source>
</evidence>
<dbReference type="CDD" id="cd03193">
    <property type="entry name" value="GST_C_Metaxin"/>
    <property type="match status" value="1"/>
</dbReference>
<comment type="caution">
    <text evidence="4">The sequence shown here is derived from an EMBL/GenBank/DDBJ whole genome shotgun (WGS) entry which is preliminary data.</text>
</comment>
<dbReference type="SFLD" id="SFLDG01200">
    <property type="entry name" value="SUF1.1"/>
    <property type="match status" value="1"/>
</dbReference>
<dbReference type="InterPro" id="IPR050931">
    <property type="entry name" value="Mito_Protein_Transport_Metaxin"/>
</dbReference>
<dbReference type="PANTHER" id="PTHR12289">
    <property type="entry name" value="METAXIN RELATED"/>
    <property type="match status" value="1"/>
</dbReference>
<keyword evidence="5" id="KW-1185">Reference proteome</keyword>
<reference evidence="4 5" key="1">
    <citation type="submission" date="2024-05" db="EMBL/GenBank/DDBJ databases">
        <authorList>
            <person name="Wallberg A."/>
        </authorList>
    </citation>
    <scope>NUCLEOTIDE SEQUENCE [LARGE SCALE GENOMIC DNA]</scope>
</reference>
<dbReference type="PANTHER" id="PTHR12289:SF41">
    <property type="entry name" value="FAILED AXON CONNECTIONS-RELATED"/>
    <property type="match status" value="1"/>
</dbReference>
<accession>A0AAV2R715</accession>
<feature type="domain" description="Thioredoxin-like fold" evidence="3">
    <location>
        <begin position="59"/>
        <end position="154"/>
    </location>
</feature>
<dbReference type="GO" id="GO:0005737">
    <property type="term" value="C:cytoplasm"/>
    <property type="evidence" value="ECO:0007669"/>
    <property type="project" value="TreeGrafter"/>
</dbReference>
<dbReference type="InterPro" id="IPR033468">
    <property type="entry name" value="Metaxin_GST"/>
</dbReference>
<feature type="domain" description="Metaxin glutathione S-transferase" evidence="2">
    <location>
        <begin position="203"/>
        <end position="264"/>
    </location>
</feature>
<comment type="similarity">
    <text evidence="1">Belongs to the FAX family.</text>
</comment>
<dbReference type="Proteomes" id="UP001497623">
    <property type="component" value="Unassembled WGS sequence"/>
</dbReference>
<dbReference type="InterPro" id="IPR036282">
    <property type="entry name" value="Glutathione-S-Trfase_C_sf"/>
</dbReference>
<dbReference type="InterPro" id="IPR026928">
    <property type="entry name" value="FAX/IsoI-like"/>
</dbReference>
<name>A0AAV2R715_MEGNR</name>
<dbReference type="AlphaFoldDB" id="A0AAV2R715"/>
<gene>
    <name evidence="4" type="ORF">MNOR_LOCUS19834</name>
</gene>
<dbReference type="Pfam" id="PF17171">
    <property type="entry name" value="GST_C_6"/>
    <property type="match status" value="1"/>
</dbReference>
<dbReference type="EMBL" id="CAXKWB010014957">
    <property type="protein sequence ID" value="CAL4112250.1"/>
    <property type="molecule type" value="Genomic_DNA"/>
</dbReference>
<dbReference type="SUPFAM" id="SSF52833">
    <property type="entry name" value="Thioredoxin-like"/>
    <property type="match status" value="1"/>
</dbReference>
<organism evidence="4 5">
    <name type="scientific">Meganyctiphanes norvegica</name>
    <name type="common">Northern krill</name>
    <name type="synonym">Thysanopoda norvegica</name>
    <dbReference type="NCBI Taxonomy" id="48144"/>
    <lineage>
        <taxon>Eukaryota</taxon>
        <taxon>Metazoa</taxon>
        <taxon>Ecdysozoa</taxon>
        <taxon>Arthropoda</taxon>
        <taxon>Crustacea</taxon>
        <taxon>Multicrustacea</taxon>
        <taxon>Malacostraca</taxon>
        <taxon>Eumalacostraca</taxon>
        <taxon>Eucarida</taxon>
        <taxon>Euphausiacea</taxon>
        <taxon>Euphausiidae</taxon>
        <taxon>Meganyctiphanes</taxon>
    </lineage>
</organism>
<proteinExistence type="inferred from homology"/>
<protein>
    <submittedName>
        <fullName evidence="4">Uncharacterized protein</fullName>
    </submittedName>
</protein>
<dbReference type="InterPro" id="IPR012336">
    <property type="entry name" value="Thioredoxin-like_fold"/>
</dbReference>
<dbReference type="SFLD" id="SFLDG01180">
    <property type="entry name" value="SUF1"/>
    <property type="match status" value="1"/>
</dbReference>
<dbReference type="SFLD" id="SFLDS00019">
    <property type="entry name" value="Glutathione_Transferase_(cytos"/>
    <property type="match status" value="1"/>
</dbReference>
<dbReference type="InterPro" id="IPR040079">
    <property type="entry name" value="Glutathione_S-Trfase"/>
</dbReference>
<dbReference type="Pfam" id="PF17172">
    <property type="entry name" value="GST_N_4"/>
    <property type="match status" value="1"/>
</dbReference>